<keyword evidence="1" id="KW-0808">Transferase</keyword>
<organism evidence="1 2">
    <name type="scientific">Choiromyces venosus 120613-1</name>
    <dbReference type="NCBI Taxonomy" id="1336337"/>
    <lineage>
        <taxon>Eukaryota</taxon>
        <taxon>Fungi</taxon>
        <taxon>Dikarya</taxon>
        <taxon>Ascomycota</taxon>
        <taxon>Pezizomycotina</taxon>
        <taxon>Pezizomycetes</taxon>
        <taxon>Pezizales</taxon>
        <taxon>Tuberaceae</taxon>
        <taxon>Choiromyces</taxon>
    </lineage>
</organism>
<evidence type="ECO:0000313" key="1">
    <source>
        <dbReference type="EMBL" id="RPA91878.1"/>
    </source>
</evidence>
<gene>
    <name evidence="1" type="ORF">L873DRAFT_1712315</name>
</gene>
<dbReference type="PANTHER" id="PTHR43591">
    <property type="entry name" value="METHYLTRANSFERASE"/>
    <property type="match status" value="1"/>
</dbReference>
<keyword evidence="2" id="KW-1185">Reference proteome</keyword>
<dbReference type="Proteomes" id="UP000276215">
    <property type="component" value="Unassembled WGS sequence"/>
</dbReference>
<dbReference type="STRING" id="1336337.A0A3N4J452"/>
<dbReference type="EMBL" id="ML120485">
    <property type="protein sequence ID" value="RPA91878.1"/>
    <property type="molecule type" value="Genomic_DNA"/>
</dbReference>
<dbReference type="InterPro" id="IPR029063">
    <property type="entry name" value="SAM-dependent_MTases_sf"/>
</dbReference>
<dbReference type="AlphaFoldDB" id="A0A3N4J452"/>
<dbReference type="GO" id="GO:0032259">
    <property type="term" value="P:methylation"/>
    <property type="evidence" value="ECO:0007669"/>
    <property type="project" value="UniProtKB-KW"/>
</dbReference>
<name>A0A3N4J452_9PEZI</name>
<dbReference type="CDD" id="cd02440">
    <property type="entry name" value="AdoMet_MTases"/>
    <property type="match status" value="1"/>
</dbReference>
<sequence>MQLPGDDDSTFGSSTESEVSSASSGILNYEYENGRRYHSFRQVRMQRSVLPNDVMEQERCVLSIHRLKIILGGELTMAPLNMPQNILDVGTGTGIWAIDAADRYPTAIVLGNDLSAIQPAWVPPNCRFEVDDAESEWVYPEETFDLVHTRFMLGSIKDWNKYFEQAFRHIKSGGYLEVKEGVLEVYSQRGPCTENIAKFFELLRESGTKSGRPMTGVEDFKSKMEAVGFEDVQERIDQLPVGRWPKDKRLSEIGMYTQLVHLEGVSSYGSALFTRVLGWAPSDAARFFEQVCEEFQDNRNLFYTLRYNLVGRKPLNPPPAA</sequence>
<dbReference type="SUPFAM" id="SSF53335">
    <property type="entry name" value="S-adenosyl-L-methionine-dependent methyltransferases"/>
    <property type="match status" value="1"/>
</dbReference>
<dbReference type="GO" id="GO:0008168">
    <property type="term" value="F:methyltransferase activity"/>
    <property type="evidence" value="ECO:0007669"/>
    <property type="project" value="UniProtKB-KW"/>
</dbReference>
<dbReference type="Pfam" id="PF13489">
    <property type="entry name" value="Methyltransf_23"/>
    <property type="match status" value="1"/>
</dbReference>
<evidence type="ECO:0000313" key="2">
    <source>
        <dbReference type="Proteomes" id="UP000276215"/>
    </source>
</evidence>
<dbReference type="Gene3D" id="3.40.50.150">
    <property type="entry name" value="Vaccinia Virus protein VP39"/>
    <property type="match status" value="1"/>
</dbReference>
<reference evidence="1 2" key="1">
    <citation type="journal article" date="2018" name="Nat. Ecol. Evol.">
        <title>Pezizomycetes genomes reveal the molecular basis of ectomycorrhizal truffle lifestyle.</title>
        <authorList>
            <person name="Murat C."/>
            <person name="Payen T."/>
            <person name="Noel B."/>
            <person name="Kuo A."/>
            <person name="Morin E."/>
            <person name="Chen J."/>
            <person name="Kohler A."/>
            <person name="Krizsan K."/>
            <person name="Balestrini R."/>
            <person name="Da Silva C."/>
            <person name="Montanini B."/>
            <person name="Hainaut M."/>
            <person name="Levati E."/>
            <person name="Barry K.W."/>
            <person name="Belfiori B."/>
            <person name="Cichocki N."/>
            <person name="Clum A."/>
            <person name="Dockter R.B."/>
            <person name="Fauchery L."/>
            <person name="Guy J."/>
            <person name="Iotti M."/>
            <person name="Le Tacon F."/>
            <person name="Lindquist E.A."/>
            <person name="Lipzen A."/>
            <person name="Malagnac F."/>
            <person name="Mello A."/>
            <person name="Molinier V."/>
            <person name="Miyauchi S."/>
            <person name="Poulain J."/>
            <person name="Riccioni C."/>
            <person name="Rubini A."/>
            <person name="Sitrit Y."/>
            <person name="Splivallo R."/>
            <person name="Traeger S."/>
            <person name="Wang M."/>
            <person name="Zifcakova L."/>
            <person name="Wipf D."/>
            <person name="Zambonelli A."/>
            <person name="Paolocci F."/>
            <person name="Nowrousian M."/>
            <person name="Ottonello S."/>
            <person name="Baldrian P."/>
            <person name="Spatafora J.W."/>
            <person name="Henrissat B."/>
            <person name="Nagy L.G."/>
            <person name="Aury J.M."/>
            <person name="Wincker P."/>
            <person name="Grigoriev I.V."/>
            <person name="Bonfante P."/>
            <person name="Martin F.M."/>
        </authorList>
    </citation>
    <scope>NUCLEOTIDE SEQUENCE [LARGE SCALE GENOMIC DNA]</scope>
    <source>
        <strain evidence="1 2">120613-1</strain>
    </source>
</reference>
<accession>A0A3N4J452</accession>
<keyword evidence="1" id="KW-0489">Methyltransferase</keyword>
<dbReference type="OrthoDB" id="2013972at2759"/>
<dbReference type="PANTHER" id="PTHR43591:SF10">
    <property type="entry name" value="ABC TRANSMEMBRANE TYPE-1 DOMAIN-CONTAINING PROTEIN-RELATED"/>
    <property type="match status" value="1"/>
</dbReference>
<protein>
    <submittedName>
        <fullName evidence="1">S-adenosyl-L-methionine-dependent methyltransferase</fullName>
    </submittedName>
</protein>
<proteinExistence type="predicted"/>